<protein>
    <submittedName>
        <fullName evidence="3">Uncharacterized protein</fullName>
    </submittedName>
</protein>
<dbReference type="EMBL" id="CAADRP010002041">
    <property type="protein sequence ID" value="VFU60065.1"/>
    <property type="molecule type" value="Genomic_DNA"/>
</dbReference>
<dbReference type="PANTHER" id="PTHR31625">
    <property type="match status" value="1"/>
</dbReference>
<organism evidence="3">
    <name type="scientific">Salix viminalis</name>
    <name type="common">Common osier</name>
    <name type="synonym">Basket willow</name>
    <dbReference type="NCBI Taxonomy" id="40686"/>
    <lineage>
        <taxon>Eukaryota</taxon>
        <taxon>Viridiplantae</taxon>
        <taxon>Streptophyta</taxon>
        <taxon>Embryophyta</taxon>
        <taxon>Tracheophyta</taxon>
        <taxon>Spermatophyta</taxon>
        <taxon>Magnoliopsida</taxon>
        <taxon>eudicotyledons</taxon>
        <taxon>Gunneridae</taxon>
        <taxon>Pentapetalae</taxon>
        <taxon>rosids</taxon>
        <taxon>fabids</taxon>
        <taxon>Malpighiales</taxon>
        <taxon>Salicaceae</taxon>
        <taxon>Saliceae</taxon>
        <taxon>Salix</taxon>
    </lineage>
</organism>
<sequence>MESENQMKIMDVCQVTPASESATELSLPLTFFDIIWLKFPPVERIFFYKLTELSPSFFNSVILPNLKHSLSHALLHFLPLAGNLTWPPQATKPIILYTPNDGVELTVAESNADFHHLSGNGVREALASRLCIPELPVTDSKASVIALKITLFPKQGFCIGISSHHAIMDGKSSTMFIKAWAHMCKLSGREKQQHPDLLPELTPFFDRTDIQDPEGLGMAYLNNWSEHKWPGLDPNPRSLKLLPASVVLSSPVRATFELSDEDIKKLRARVSAQLAKQDSQAKPAHLSTFVLVFAHASVCIFRSKRLESERMVLLAFAADCRTRLDPPIHENYFGNCVTPCGWHTEAGSLSEENGYLRAVERLSEFIRGLEKGVLDGSKTKMERYMTMAAACGLMIGVAGSARFQVYGTDFGWGKPEKVETTSIDRTGAISMAESKDGKGGVEIGLVLEKNEMEKFTSLFVDGLKNH</sequence>
<dbReference type="InterPro" id="IPR051504">
    <property type="entry name" value="Plant_metabolite_acyltrans"/>
</dbReference>
<gene>
    <name evidence="3" type="ORF">SVIM_LOCUS444465</name>
</gene>
<dbReference type="SUPFAM" id="SSF52777">
    <property type="entry name" value="CoA-dependent acyltransferases"/>
    <property type="match status" value="1"/>
</dbReference>
<dbReference type="InterPro" id="IPR023213">
    <property type="entry name" value="CAT-like_dom_sf"/>
</dbReference>
<accession>A0A6N2N0F0</accession>
<reference evidence="3" key="1">
    <citation type="submission" date="2019-03" db="EMBL/GenBank/DDBJ databases">
        <authorList>
            <person name="Mank J."/>
            <person name="Almeida P."/>
        </authorList>
    </citation>
    <scope>NUCLEOTIDE SEQUENCE</scope>
    <source>
        <strain evidence="3">78183</strain>
    </source>
</reference>
<dbReference type="Gene3D" id="3.30.559.10">
    <property type="entry name" value="Chloramphenicol acetyltransferase-like domain"/>
    <property type="match status" value="2"/>
</dbReference>
<evidence type="ECO:0000256" key="1">
    <source>
        <dbReference type="ARBA" id="ARBA00022679"/>
    </source>
</evidence>
<keyword evidence="2" id="KW-0012">Acyltransferase</keyword>
<keyword evidence="1" id="KW-0808">Transferase</keyword>
<evidence type="ECO:0000256" key="2">
    <source>
        <dbReference type="ARBA" id="ARBA00023315"/>
    </source>
</evidence>
<dbReference type="GO" id="GO:0016747">
    <property type="term" value="F:acyltransferase activity, transferring groups other than amino-acyl groups"/>
    <property type="evidence" value="ECO:0007669"/>
    <property type="project" value="UniProtKB-ARBA"/>
</dbReference>
<proteinExistence type="predicted"/>
<evidence type="ECO:0000313" key="3">
    <source>
        <dbReference type="EMBL" id="VFU60065.1"/>
    </source>
</evidence>
<name>A0A6N2N0F0_SALVM</name>
<dbReference type="AlphaFoldDB" id="A0A6N2N0F0"/>
<dbReference type="Pfam" id="PF02458">
    <property type="entry name" value="Transferase"/>
    <property type="match status" value="1"/>
</dbReference>